<feature type="non-terminal residue" evidence="2">
    <location>
        <position position="1"/>
    </location>
</feature>
<proteinExistence type="predicted"/>
<accession>A0A699VTF5</accession>
<name>A0A699VTF5_TANCI</name>
<evidence type="ECO:0000256" key="1">
    <source>
        <dbReference type="SAM" id="MobiDB-lite"/>
    </source>
</evidence>
<comment type="caution">
    <text evidence="2">The sequence shown here is derived from an EMBL/GenBank/DDBJ whole genome shotgun (WGS) entry which is preliminary data.</text>
</comment>
<gene>
    <name evidence="2" type="ORF">Tci_908737</name>
</gene>
<feature type="compositionally biased region" description="Basic and acidic residues" evidence="1">
    <location>
        <begin position="21"/>
        <end position="37"/>
    </location>
</feature>
<feature type="compositionally biased region" description="Acidic residues" evidence="1">
    <location>
        <begin position="45"/>
        <end position="55"/>
    </location>
</feature>
<sequence>LVKFKRGQDTKVPQSGGPPKKVGDEAVHKELGDRMERAITTTSSLEEEQDNGNKT</sequence>
<evidence type="ECO:0000313" key="2">
    <source>
        <dbReference type="EMBL" id="GFD36768.1"/>
    </source>
</evidence>
<organism evidence="2">
    <name type="scientific">Tanacetum cinerariifolium</name>
    <name type="common">Dalmatian daisy</name>
    <name type="synonym">Chrysanthemum cinerariifolium</name>
    <dbReference type="NCBI Taxonomy" id="118510"/>
    <lineage>
        <taxon>Eukaryota</taxon>
        <taxon>Viridiplantae</taxon>
        <taxon>Streptophyta</taxon>
        <taxon>Embryophyta</taxon>
        <taxon>Tracheophyta</taxon>
        <taxon>Spermatophyta</taxon>
        <taxon>Magnoliopsida</taxon>
        <taxon>eudicotyledons</taxon>
        <taxon>Gunneridae</taxon>
        <taxon>Pentapetalae</taxon>
        <taxon>asterids</taxon>
        <taxon>campanulids</taxon>
        <taxon>Asterales</taxon>
        <taxon>Asteraceae</taxon>
        <taxon>Asteroideae</taxon>
        <taxon>Anthemideae</taxon>
        <taxon>Anthemidinae</taxon>
        <taxon>Tanacetum</taxon>
    </lineage>
</organism>
<dbReference type="AlphaFoldDB" id="A0A699VTF5"/>
<dbReference type="EMBL" id="BKCJ011476266">
    <property type="protein sequence ID" value="GFD36768.1"/>
    <property type="molecule type" value="Genomic_DNA"/>
</dbReference>
<reference evidence="2" key="1">
    <citation type="journal article" date="2019" name="Sci. Rep.">
        <title>Draft genome of Tanacetum cinerariifolium, the natural source of mosquito coil.</title>
        <authorList>
            <person name="Yamashiro T."/>
            <person name="Shiraishi A."/>
            <person name="Satake H."/>
            <person name="Nakayama K."/>
        </authorList>
    </citation>
    <scope>NUCLEOTIDE SEQUENCE</scope>
</reference>
<protein>
    <submittedName>
        <fullName evidence="2">Uncharacterized protein</fullName>
    </submittedName>
</protein>
<feature type="region of interest" description="Disordered" evidence="1">
    <location>
        <begin position="1"/>
        <end position="55"/>
    </location>
</feature>